<organism evidence="2 3">
    <name type="scientific">Caenorhabditis angaria</name>
    <dbReference type="NCBI Taxonomy" id="860376"/>
    <lineage>
        <taxon>Eukaryota</taxon>
        <taxon>Metazoa</taxon>
        <taxon>Ecdysozoa</taxon>
        <taxon>Nematoda</taxon>
        <taxon>Chromadorea</taxon>
        <taxon>Rhabditida</taxon>
        <taxon>Rhabditina</taxon>
        <taxon>Rhabditomorpha</taxon>
        <taxon>Rhabditoidea</taxon>
        <taxon>Rhabditidae</taxon>
        <taxon>Peloderinae</taxon>
        <taxon>Caenorhabditis</taxon>
    </lineage>
</organism>
<accession>A0A9P1IM31</accession>
<keyword evidence="3" id="KW-1185">Reference proteome</keyword>
<protein>
    <submittedName>
        <fullName evidence="2">Uncharacterized protein</fullName>
    </submittedName>
</protein>
<proteinExistence type="predicted"/>
<dbReference type="EMBL" id="CANHGI010000004">
    <property type="protein sequence ID" value="CAI5447408.1"/>
    <property type="molecule type" value="Genomic_DNA"/>
</dbReference>
<dbReference type="Proteomes" id="UP001152747">
    <property type="component" value="Unassembled WGS sequence"/>
</dbReference>
<sequence>MNIVFSLLLLIINFEAFHSTSSTRNDTLQFEFDLYCKFMETRPFFNFEMKIVEVDFGENDVIIPPTKKKFTDIMSFVKYWGYQCGDGESTDYYWLAFFEHNCTENGQTRQEVLSQNTKQHLEVGVDTRISFKIDLSDFDSNKVQSSIKYERLEKRKN</sequence>
<keyword evidence="1" id="KW-0732">Signal</keyword>
<evidence type="ECO:0000313" key="2">
    <source>
        <dbReference type="EMBL" id="CAI5447408.1"/>
    </source>
</evidence>
<dbReference type="AlphaFoldDB" id="A0A9P1IM31"/>
<dbReference type="InterPro" id="IPR008588">
    <property type="entry name" value="DUF870_CAE_spp"/>
</dbReference>
<evidence type="ECO:0000256" key="1">
    <source>
        <dbReference type="SAM" id="SignalP"/>
    </source>
</evidence>
<gene>
    <name evidence="2" type="ORF">CAMP_LOCUS10045</name>
</gene>
<feature type="signal peptide" evidence="1">
    <location>
        <begin position="1"/>
        <end position="22"/>
    </location>
</feature>
<reference evidence="2" key="1">
    <citation type="submission" date="2022-11" db="EMBL/GenBank/DDBJ databases">
        <authorList>
            <person name="Kikuchi T."/>
        </authorList>
    </citation>
    <scope>NUCLEOTIDE SEQUENCE</scope>
    <source>
        <strain evidence="2">PS1010</strain>
    </source>
</reference>
<name>A0A9P1IM31_9PELO</name>
<evidence type="ECO:0000313" key="3">
    <source>
        <dbReference type="Proteomes" id="UP001152747"/>
    </source>
</evidence>
<dbReference type="Pfam" id="PF05912">
    <property type="entry name" value="DUF870"/>
    <property type="match status" value="1"/>
</dbReference>
<comment type="caution">
    <text evidence="2">The sequence shown here is derived from an EMBL/GenBank/DDBJ whole genome shotgun (WGS) entry which is preliminary data.</text>
</comment>
<feature type="chain" id="PRO_5040286692" evidence="1">
    <location>
        <begin position="23"/>
        <end position="157"/>
    </location>
</feature>